<proteinExistence type="predicted"/>
<name>A0A392PT98_9FABA</name>
<dbReference type="Proteomes" id="UP000265520">
    <property type="component" value="Unassembled WGS sequence"/>
</dbReference>
<dbReference type="PANTHER" id="PTHR33240:SF15">
    <property type="entry name" value="GAG-PRO-LIKE PROTEIN"/>
    <property type="match status" value="1"/>
</dbReference>
<dbReference type="PANTHER" id="PTHR33240">
    <property type="entry name" value="OS08G0508500 PROTEIN"/>
    <property type="match status" value="1"/>
</dbReference>
<reference evidence="1 2" key="1">
    <citation type="journal article" date="2018" name="Front. Plant Sci.">
        <title>Red Clover (Trifolium pratense) and Zigzag Clover (T. medium) - A Picture of Genomic Similarities and Differences.</title>
        <authorList>
            <person name="Dluhosova J."/>
            <person name="Istvanek J."/>
            <person name="Nedelnik J."/>
            <person name="Repkova J."/>
        </authorList>
    </citation>
    <scope>NUCLEOTIDE SEQUENCE [LARGE SCALE GENOMIC DNA]</scope>
    <source>
        <strain evidence="2">cv. 10/8</strain>
        <tissue evidence="1">Leaf</tissue>
    </source>
</reference>
<comment type="caution">
    <text evidence="1">The sequence shown here is derived from an EMBL/GenBank/DDBJ whole genome shotgun (WGS) entry which is preliminary data.</text>
</comment>
<evidence type="ECO:0000313" key="1">
    <source>
        <dbReference type="EMBL" id="MCI14526.1"/>
    </source>
</evidence>
<feature type="non-terminal residue" evidence="1">
    <location>
        <position position="1"/>
    </location>
</feature>
<evidence type="ECO:0000313" key="2">
    <source>
        <dbReference type="Proteomes" id="UP000265520"/>
    </source>
</evidence>
<keyword evidence="2" id="KW-1185">Reference proteome</keyword>
<protein>
    <submittedName>
        <fullName evidence="1">Uncharacterized protein</fullName>
    </submittedName>
</protein>
<dbReference type="EMBL" id="LXQA010092753">
    <property type="protein sequence ID" value="MCI14526.1"/>
    <property type="molecule type" value="Genomic_DNA"/>
</dbReference>
<sequence>LPLLIVATSANHDVSRILIDQGSSWYIMYEDLFLRLKIKMERLQPYVGGPLAAFDGSLTQPLGFFVLPTTFKNKGDPTSLRIIQVRFLVVLCTSGCNCILGRTSLKSLGAVPSTVHLKMRYHRTKNEVITMAVDKKGLKRYLWMTEETLSSTQQQNEDRTSFLHCPSTL</sequence>
<dbReference type="CDD" id="cd00303">
    <property type="entry name" value="retropepsin_like"/>
    <property type="match status" value="1"/>
</dbReference>
<dbReference type="AlphaFoldDB" id="A0A392PT98"/>
<organism evidence="1 2">
    <name type="scientific">Trifolium medium</name>
    <dbReference type="NCBI Taxonomy" id="97028"/>
    <lineage>
        <taxon>Eukaryota</taxon>
        <taxon>Viridiplantae</taxon>
        <taxon>Streptophyta</taxon>
        <taxon>Embryophyta</taxon>
        <taxon>Tracheophyta</taxon>
        <taxon>Spermatophyta</taxon>
        <taxon>Magnoliopsida</taxon>
        <taxon>eudicotyledons</taxon>
        <taxon>Gunneridae</taxon>
        <taxon>Pentapetalae</taxon>
        <taxon>rosids</taxon>
        <taxon>fabids</taxon>
        <taxon>Fabales</taxon>
        <taxon>Fabaceae</taxon>
        <taxon>Papilionoideae</taxon>
        <taxon>50 kb inversion clade</taxon>
        <taxon>NPAAA clade</taxon>
        <taxon>Hologalegina</taxon>
        <taxon>IRL clade</taxon>
        <taxon>Trifolieae</taxon>
        <taxon>Trifolium</taxon>
    </lineage>
</organism>
<accession>A0A392PT98</accession>